<dbReference type="GO" id="GO:0035447">
    <property type="term" value="F:mycothiol synthase activity"/>
    <property type="evidence" value="ECO:0007669"/>
    <property type="project" value="UniProtKB-EC"/>
</dbReference>
<accession>A0ABY2IMD6</accession>
<dbReference type="EMBL" id="SOFS01000019">
    <property type="protein sequence ID" value="TFC20420.1"/>
    <property type="molecule type" value="Genomic_DNA"/>
</dbReference>
<dbReference type="Gene3D" id="3.40.630.30">
    <property type="match status" value="1"/>
</dbReference>
<dbReference type="CDD" id="cd04301">
    <property type="entry name" value="NAT_SF"/>
    <property type="match status" value="1"/>
</dbReference>
<keyword evidence="7" id="KW-1185">Reference proteome</keyword>
<dbReference type="HAMAP" id="MF_01698">
    <property type="entry name" value="MshD"/>
    <property type="match status" value="1"/>
</dbReference>
<sequence>MCRNQRPCVISPSHGPDDNAFALSWAAVTDAAERVDGYAPLNEQATLDLAAGRRAPFLLRDGDAAVGALVLGSGELDLVVHPGFRRHGHATAALTELFGDPAYAVDAPDGLTAWAHGDHPAARALAGRFGFDAVRRLLQLELALDASSAPPASATPEGASAREKDDAIVIAAFDPDTDADAWVTLNARTFATHPEQGGITAADLADRMNEAWFDAGDFLVARVGDALVGYNWLKIEPGAAEGEIYVVGVSLEWSGHGLGRRLMTAGLERLRRRGATSATLYVEGDNVPAVRLYRSLGFTDRSVDVQYRRRTR</sequence>
<feature type="domain" description="N-acetyltransferase" evidence="5">
    <location>
        <begin position="168"/>
        <end position="312"/>
    </location>
</feature>
<evidence type="ECO:0000256" key="2">
    <source>
        <dbReference type="ARBA" id="ARBA00022737"/>
    </source>
</evidence>
<comment type="caution">
    <text evidence="6">The sequence shown here is derived from an EMBL/GenBank/DDBJ whole genome shotgun (WGS) entry which is preliminary data.</text>
</comment>
<comment type="caution">
    <text evidence="4">Lacks conserved residue(s) required for the propagation of feature annotation.</text>
</comment>
<feature type="binding site" evidence="4">
    <location>
        <position position="281"/>
    </location>
    <ligand>
        <name>1D-myo-inositol 2-(L-cysteinylamino)-2-deoxy-alpha-D-glucopyranoside</name>
        <dbReference type="ChEBI" id="CHEBI:58887"/>
    </ligand>
</feature>
<keyword evidence="3 4" id="KW-0012">Acyltransferase</keyword>
<feature type="binding site" evidence="4">
    <location>
        <begin position="247"/>
        <end position="249"/>
    </location>
    <ligand>
        <name>acetyl-CoA</name>
        <dbReference type="ChEBI" id="CHEBI:57288"/>
        <label>2</label>
    </ligand>
</feature>
<dbReference type="NCBIfam" id="TIGR03448">
    <property type="entry name" value="mycothiol_MshD"/>
    <property type="match status" value="1"/>
</dbReference>
<proteinExistence type="inferred from homology"/>
<dbReference type="EC" id="2.3.1.189" evidence="4"/>
<comment type="similarity">
    <text evidence="4">Belongs to the acetyltransferase family. MshD subfamily.</text>
</comment>
<protein>
    <recommendedName>
        <fullName evidence="4">Mycothiol acetyltransferase</fullName>
        <shortName evidence="4">MSH acetyltransferase</shortName>
        <ecNumber evidence="4">2.3.1.189</ecNumber>
    </recommendedName>
    <alternativeName>
        <fullName evidence="4">Mycothiol synthase</fullName>
    </alternativeName>
</protein>
<dbReference type="PROSITE" id="PS51186">
    <property type="entry name" value="GNAT"/>
    <property type="match status" value="1"/>
</dbReference>
<feature type="binding site" evidence="4">
    <location>
        <position position="195"/>
    </location>
    <ligand>
        <name>1D-myo-inositol 2-(L-cysteinylamino)-2-deoxy-alpha-D-glucopyranoside</name>
        <dbReference type="ChEBI" id="CHEBI:58887"/>
    </ligand>
</feature>
<evidence type="ECO:0000256" key="3">
    <source>
        <dbReference type="ARBA" id="ARBA00023315"/>
    </source>
</evidence>
<comment type="catalytic activity">
    <reaction evidence="4">
        <text>1D-myo-inositol 2-(L-cysteinylamino)-2-deoxy-alpha-D-glucopyranoside + acetyl-CoA = mycothiol + CoA + H(+)</text>
        <dbReference type="Rhea" id="RHEA:26172"/>
        <dbReference type="ChEBI" id="CHEBI:15378"/>
        <dbReference type="ChEBI" id="CHEBI:16768"/>
        <dbReference type="ChEBI" id="CHEBI:57287"/>
        <dbReference type="ChEBI" id="CHEBI:57288"/>
        <dbReference type="ChEBI" id="CHEBI:58887"/>
        <dbReference type="EC" id="2.3.1.189"/>
    </reaction>
</comment>
<name>A0ABY2IMD6_9MICO</name>
<feature type="binding site" evidence="4">
    <location>
        <position position="243"/>
    </location>
    <ligand>
        <name>1D-myo-inositol 2-(L-cysteinylamino)-2-deoxy-alpha-D-glucopyranoside</name>
        <dbReference type="ChEBI" id="CHEBI:58887"/>
    </ligand>
</feature>
<comment type="subunit">
    <text evidence="4">Monomer.</text>
</comment>
<dbReference type="PANTHER" id="PTHR43877">
    <property type="entry name" value="AMINOALKYLPHOSPHONATE N-ACETYLTRANSFERASE-RELATED-RELATED"/>
    <property type="match status" value="1"/>
</dbReference>
<keyword evidence="2 4" id="KW-0677">Repeat</keyword>
<dbReference type="InterPro" id="IPR017813">
    <property type="entry name" value="Mycothiol_AcTrfase"/>
</dbReference>
<dbReference type="InterPro" id="IPR000182">
    <property type="entry name" value="GNAT_dom"/>
</dbReference>
<dbReference type="SUPFAM" id="SSF55729">
    <property type="entry name" value="Acyl-CoA N-acyltransferases (Nat)"/>
    <property type="match status" value="2"/>
</dbReference>
<evidence type="ECO:0000313" key="6">
    <source>
        <dbReference type="EMBL" id="TFC20420.1"/>
    </source>
</evidence>
<keyword evidence="1 4" id="KW-0808">Transferase</keyword>
<feature type="binding site" evidence="4">
    <location>
        <position position="43"/>
    </location>
    <ligand>
        <name>1D-myo-inositol 2-(L-cysteinylamino)-2-deoxy-alpha-D-glucopyranoside</name>
        <dbReference type="ChEBI" id="CHEBI:58887"/>
    </ligand>
</feature>
<feature type="binding site" evidence="4">
    <location>
        <begin position="286"/>
        <end position="291"/>
    </location>
    <ligand>
        <name>acetyl-CoA</name>
        <dbReference type="ChEBI" id="CHEBI:57288"/>
        <label>2</label>
    </ligand>
</feature>
<evidence type="ECO:0000313" key="7">
    <source>
        <dbReference type="Proteomes" id="UP000297604"/>
    </source>
</evidence>
<dbReference type="PIRSF" id="PIRSF021524">
    <property type="entry name" value="MSH_acetyltransferase"/>
    <property type="match status" value="1"/>
</dbReference>
<reference evidence="6 7" key="1">
    <citation type="submission" date="2019-03" db="EMBL/GenBank/DDBJ databases">
        <title>Genomics of glacier-inhabiting Cryobacterium strains.</title>
        <authorList>
            <person name="Liu Q."/>
            <person name="Xin Y.-H."/>
        </authorList>
    </citation>
    <scope>NUCLEOTIDE SEQUENCE [LARGE SCALE GENOMIC DNA]</scope>
    <source>
        <strain evidence="6 7">MDB1-5</strain>
    </source>
</reference>
<dbReference type="InterPro" id="IPR016181">
    <property type="entry name" value="Acyl_CoA_acyltransferase"/>
</dbReference>
<evidence type="ECO:0000259" key="5">
    <source>
        <dbReference type="PROSITE" id="PS51186"/>
    </source>
</evidence>
<comment type="function">
    <text evidence="4">Catalyzes the transfer of acetyl from acetyl-CoA to desacetylmycothiol (Cys-GlcN-Ins) to form mycothiol.</text>
</comment>
<feature type="binding site" evidence="4">
    <location>
        <begin position="254"/>
        <end position="260"/>
    </location>
    <ligand>
        <name>acetyl-CoA</name>
        <dbReference type="ChEBI" id="CHEBI:57288"/>
        <label>2</label>
    </ligand>
</feature>
<feature type="binding site" evidence="4">
    <location>
        <begin position="78"/>
        <end position="80"/>
    </location>
    <ligand>
        <name>acetyl-CoA</name>
        <dbReference type="ChEBI" id="CHEBI:57288"/>
        <label>1</label>
    </ligand>
</feature>
<evidence type="ECO:0000256" key="4">
    <source>
        <dbReference type="HAMAP-Rule" id="MF_01698"/>
    </source>
</evidence>
<dbReference type="Proteomes" id="UP000297604">
    <property type="component" value="Unassembled WGS sequence"/>
</dbReference>
<dbReference type="InterPro" id="IPR050832">
    <property type="entry name" value="Bact_Acetyltransf"/>
</dbReference>
<feature type="binding site" evidence="4">
    <location>
        <position position="234"/>
    </location>
    <ligand>
        <name>1D-myo-inositol 2-(L-cysteinylamino)-2-deoxy-alpha-D-glucopyranoside</name>
        <dbReference type="ChEBI" id="CHEBI:58887"/>
    </ligand>
</feature>
<gene>
    <name evidence="4 6" type="primary">mshD</name>
    <name evidence="6" type="ORF">E3O46_09370</name>
</gene>
<dbReference type="Pfam" id="PF00583">
    <property type="entry name" value="Acetyltransf_1"/>
    <property type="match status" value="1"/>
</dbReference>
<organism evidence="6 7">
    <name type="scientific">Cryobacterium glucosi</name>
    <dbReference type="NCBI Taxonomy" id="1259175"/>
    <lineage>
        <taxon>Bacteria</taxon>
        <taxon>Bacillati</taxon>
        <taxon>Actinomycetota</taxon>
        <taxon>Actinomycetes</taxon>
        <taxon>Micrococcales</taxon>
        <taxon>Microbacteriaceae</taxon>
        <taxon>Cryobacterium</taxon>
    </lineage>
</organism>
<evidence type="ECO:0000256" key="1">
    <source>
        <dbReference type="ARBA" id="ARBA00022679"/>
    </source>
</evidence>